<keyword evidence="3" id="KW-0597">Phosphoprotein</keyword>
<dbReference type="Pfam" id="PF00072">
    <property type="entry name" value="Response_reg"/>
    <property type="match status" value="1"/>
</dbReference>
<feature type="domain" description="Response regulatory" evidence="4">
    <location>
        <begin position="2"/>
        <end position="120"/>
    </location>
</feature>
<proteinExistence type="predicted"/>
<dbReference type="AlphaFoldDB" id="A0AAP9MDW1"/>
<dbReference type="GO" id="GO:0000156">
    <property type="term" value="F:phosphorelay response regulator activity"/>
    <property type="evidence" value="ECO:0007669"/>
    <property type="project" value="InterPro"/>
</dbReference>
<comment type="function">
    <text evidence="2">May play the central regulatory role in sporulation. It may be an element of the effector pathway responsible for the activation of sporulation genes in response to nutritional stress. Spo0A may act in concert with spo0H (a sigma factor) to control the expression of some genes that are critical to the sporulation process.</text>
</comment>
<dbReference type="Pfam" id="PF04397">
    <property type="entry name" value="LytTR"/>
    <property type="match status" value="1"/>
</dbReference>
<evidence type="ECO:0000259" key="4">
    <source>
        <dbReference type="PROSITE" id="PS50110"/>
    </source>
</evidence>
<dbReference type="GO" id="GO:0003677">
    <property type="term" value="F:DNA binding"/>
    <property type="evidence" value="ECO:0007669"/>
    <property type="project" value="InterPro"/>
</dbReference>
<name>A0AAP9MDW1_CLOIN</name>
<feature type="domain" description="HTH LytTR-type" evidence="5">
    <location>
        <begin position="141"/>
        <end position="229"/>
    </location>
</feature>
<evidence type="ECO:0000313" key="6">
    <source>
        <dbReference type="EMBL" id="QJA01136.1"/>
    </source>
</evidence>
<dbReference type="EMBL" id="CP048838">
    <property type="protein sequence ID" value="QJA01136.1"/>
    <property type="molecule type" value="Genomic_DNA"/>
</dbReference>
<dbReference type="PANTHER" id="PTHR37299">
    <property type="entry name" value="TRANSCRIPTIONAL REGULATOR-RELATED"/>
    <property type="match status" value="1"/>
</dbReference>
<dbReference type="InterPro" id="IPR001789">
    <property type="entry name" value="Sig_transdc_resp-reg_receiver"/>
</dbReference>
<dbReference type="InterPro" id="IPR011006">
    <property type="entry name" value="CheY-like_superfamily"/>
</dbReference>
<evidence type="ECO:0000259" key="5">
    <source>
        <dbReference type="PROSITE" id="PS50930"/>
    </source>
</evidence>
<dbReference type="PANTHER" id="PTHR37299:SF1">
    <property type="entry name" value="STAGE 0 SPORULATION PROTEIN A HOMOLOG"/>
    <property type="match status" value="1"/>
</dbReference>
<evidence type="ECO:0000256" key="2">
    <source>
        <dbReference type="ARBA" id="ARBA00024867"/>
    </source>
</evidence>
<evidence type="ECO:0000256" key="3">
    <source>
        <dbReference type="PROSITE-ProRule" id="PRU00169"/>
    </source>
</evidence>
<dbReference type="InterPro" id="IPR046947">
    <property type="entry name" value="LytR-like"/>
</dbReference>
<dbReference type="Proteomes" id="UP000503330">
    <property type="component" value="Chromosome"/>
</dbReference>
<evidence type="ECO:0000313" key="7">
    <source>
        <dbReference type="Proteomes" id="UP000503330"/>
    </source>
</evidence>
<dbReference type="Gene3D" id="2.40.50.1020">
    <property type="entry name" value="LytTr DNA-binding domain"/>
    <property type="match status" value="1"/>
</dbReference>
<dbReference type="SUPFAM" id="SSF52172">
    <property type="entry name" value="CheY-like"/>
    <property type="match status" value="1"/>
</dbReference>
<evidence type="ECO:0000256" key="1">
    <source>
        <dbReference type="ARBA" id="ARBA00018672"/>
    </source>
</evidence>
<dbReference type="PROSITE" id="PS50930">
    <property type="entry name" value="HTH_LYTTR"/>
    <property type="match status" value="1"/>
</dbReference>
<dbReference type="RefSeq" id="WP_002606919.1">
    <property type="nucleotide sequence ID" value="NZ_BAAACC010000012.1"/>
</dbReference>
<gene>
    <name evidence="6" type="ORF">G4D54_01275</name>
</gene>
<reference evidence="6 7" key="1">
    <citation type="submission" date="2020-02" db="EMBL/GenBank/DDBJ databases">
        <authorList>
            <person name="Kociolek L.K."/>
            <person name="Ozer E.A."/>
        </authorList>
    </citation>
    <scope>NUCLEOTIDE SEQUENCE [LARGE SCALE GENOMIC DNA]</scope>
    <source>
        <strain evidence="6 7">ATCC 14501</strain>
    </source>
</reference>
<protein>
    <recommendedName>
        <fullName evidence="1">Stage 0 sporulation protein A homolog</fullName>
    </recommendedName>
</protein>
<organism evidence="6 7">
    <name type="scientific">Clostridium innocuum</name>
    <dbReference type="NCBI Taxonomy" id="1522"/>
    <lineage>
        <taxon>Bacteria</taxon>
        <taxon>Bacillati</taxon>
        <taxon>Bacillota</taxon>
        <taxon>Clostridia</taxon>
        <taxon>Eubacteriales</taxon>
        <taxon>Clostridiaceae</taxon>
        <taxon>Clostridium</taxon>
    </lineage>
</organism>
<dbReference type="SMART" id="SM00850">
    <property type="entry name" value="LytTR"/>
    <property type="match status" value="1"/>
</dbReference>
<feature type="modified residue" description="4-aspartylphosphate" evidence="3">
    <location>
        <position position="57"/>
    </location>
</feature>
<dbReference type="PROSITE" id="PS50110">
    <property type="entry name" value="RESPONSE_REGULATORY"/>
    <property type="match status" value="1"/>
</dbReference>
<dbReference type="SMART" id="SM00448">
    <property type="entry name" value="REC"/>
    <property type="match status" value="1"/>
</dbReference>
<dbReference type="GeneID" id="61924126"/>
<accession>A0AAP9MDW1</accession>
<sequence>MIVAVCDDLQADRDVLVSYCKRYKDEYKMPMDILQFANAGELLQSQQARASDLIFLDIYMEGASGMDAAHILRNKGFDGAIVFTTTSQEHYAQGYEVEALHYLNKPVTWENFLEAIHRVRKHAGRDVKTIRVSNGAMFLDVPLDTICFIEVSGRKTILHTTRHNIVNRESLSLIEERLGGDPFLRCYRYYIINMDHVLRLNDQGFLMTNKQLIPISRDNRREIRTHYLSYVFDKVEVK</sequence>
<dbReference type="Gene3D" id="3.40.50.2300">
    <property type="match status" value="1"/>
</dbReference>
<dbReference type="InterPro" id="IPR007492">
    <property type="entry name" value="LytTR_DNA-bd_dom"/>
</dbReference>